<reference evidence="1 2" key="1">
    <citation type="submission" date="2016-07" db="EMBL/GenBank/DDBJ databases">
        <title>Pervasive Adenine N6-methylation of Active Genes in Fungi.</title>
        <authorList>
            <consortium name="DOE Joint Genome Institute"/>
            <person name="Mondo S.J."/>
            <person name="Dannebaum R.O."/>
            <person name="Kuo R.C."/>
            <person name="Labutti K."/>
            <person name="Haridas S."/>
            <person name="Kuo A."/>
            <person name="Salamov A."/>
            <person name="Ahrendt S.R."/>
            <person name="Lipzen A."/>
            <person name="Sullivan W."/>
            <person name="Andreopoulos W.B."/>
            <person name="Clum A."/>
            <person name="Lindquist E."/>
            <person name="Daum C."/>
            <person name="Ramamoorthy G.K."/>
            <person name="Gryganskyi A."/>
            <person name="Culley D."/>
            <person name="Magnuson J.K."/>
            <person name="James T.Y."/>
            <person name="O'Malley M.A."/>
            <person name="Stajich J.E."/>
            <person name="Spatafora J.W."/>
            <person name="Visel A."/>
            <person name="Grigoriev I.V."/>
        </authorList>
    </citation>
    <scope>NUCLEOTIDE SEQUENCE [LARGE SCALE GENOMIC DNA]</scope>
    <source>
        <strain evidence="1 2">JEL800</strain>
    </source>
</reference>
<dbReference type="Proteomes" id="UP000193642">
    <property type="component" value="Unassembled WGS sequence"/>
</dbReference>
<evidence type="ECO:0000313" key="2">
    <source>
        <dbReference type="Proteomes" id="UP000193642"/>
    </source>
</evidence>
<comment type="caution">
    <text evidence="1">The sequence shown here is derived from an EMBL/GenBank/DDBJ whole genome shotgun (WGS) entry which is preliminary data.</text>
</comment>
<dbReference type="AlphaFoldDB" id="A0A1Y2CSL2"/>
<organism evidence="1 2">
    <name type="scientific">Rhizoclosmatium globosum</name>
    <dbReference type="NCBI Taxonomy" id="329046"/>
    <lineage>
        <taxon>Eukaryota</taxon>
        <taxon>Fungi</taxon>
        <taxon>Fungi incertae sedis</taxon>
        <taxon>Chytridiomycota</taxon>
        <taxon>Chytridiomycota incertae sedis</taxon>
        <taxon>Chytridiomycetes</taxon>
        <taxon>Chytridiales</taxon>
        <taxon>Chytriomycetaceae</taxon>
        <taxon>Rhizoclosmatium</taxon>
    </lineage>
</organism>
<dbReference type="EMBL" id="MCGO01000008">
    <property type="protein sequence ID" value="ORY50060.1"/>
    <property type="molecule type" value="Genomic_DNA"/>
</dbReference>
<dbReference type="OrthoDB" id="163438at2759"/>
<gene>
    <name evidence="1" type="ORF">BCR33DRAFT_561127</name>
</gene>
<protein>
    <submittedName>
        <fullName evidence="1">Uncharacterized protein</fullName>
    </submittedName>
</protein>
<accession>A0A1Y2CSL2</accession>
<name>A0A1Y2CSL2_9FUNG</name>
<sequence length="243" mass="27722">MVPFVSSACKVITTVIDFAKKVEQNERNIVYLKQHGTLLQHAIDTRVRAYFSIDSVWVIDNEVCLSNYCNILIESAKVLIEIVETICQYDKRSLFGKFLGEAFKMKNAAIDLTDPQMRLDYSIKSILVLDPIHLAFNLNSIATMFHSPEAFDFWRANRFCHSAEAERLVYGLIKIASARNGLKDTALFEMKLLDELHARANGYIRAEDFGGWYSEIKFQAFLQRITTQSHQPNAIEAQIDDGS</sequence>
<proteinExistence type="predicted"/>
<evidence type="ECO:0000313" key="1">
    <source>
        <dbReference type="EMBL" id="ORY50060.1"/>
    </source>
</evidence>
<keyword evidence="2" id="KW-1185">Reference proteome</keyword>